<reference evidence="1 2" key="1">
    <citation type="submission" date="2022-06" db="EMBL/GenBank/DDBJ databases">
        <title>Genomic Encyclopedia of Archaeal and Bacterial Type Strains, Phase II (KMG-II): from individual species to whole genera.</title>
        <authorList>
            <person name="Goeker M."/>
        </authorList>
    </citation>
    <scope>NUCLEOTIDE SEQUENCE [LARGE SCALE GENOMIC DNA]</scope>
    <source>
        <strain evidence="1 2">DSM 44255</strain>
    </source>
</reference>
<dbReference type="EMBL" id="JAMTCO010000005">
    <property type="protein sequence ID" value="MCP2269877.1"/>
    <property type="molecule type" value="Genomic_DNA"/>
</dbReference>
<dbReference type="Proteomes" id="UP001205185">
    <property type="component" value="Unassembled WGS sequence"/>
</dbReference>
<evidence type="ECO:0000313" key="1">
    <source>
        <dbReference type="EMBL" id="MCP2269877.1"/>
    </source>
</evidence>
<organism evidence="1 2">
    <name type="scientific">Actinokineospora diospyrosa</name>
    <dbReference type="NCBI Taxonomy" id="103728"/>
    <lineage>
        <taxon>Bacteria</taxon>
        <taxon>Bacillati</taxon>
        <taxon>Actinomycetota</taxon>
        <taxon>Actinomycetes</taxon>
        <taxon>Pseudonocardiales</taxon>
        <taxon>Pseudonocardiaceae</taxon>
        <taxon>Actinokineospora</taxon>
    </lineage>
</organism>
<dbReference type="RefSeq" id="WP_253886842.1">
    <property type="nucleotide sequence ID" value="NZ_BAAAVB010000024.1"/>
</dbReference>
<gene>
    <name evidence="1" type="ORF">LV75_002366</name>
</gene>
<accession>A0ABT1IB60</accession>
<name>A0ABT1IB60_9PSEU</name>
<protein>
    <submittedName>
        <fullName evidence="1">Uncharacterized protein</fullName>
    </submittedName>
</protein>
<proteinExistence type="predicted"/>
<evidence type="ECO:0000313" key="2">
    <source>
        <dbReference type="Proteomes" id="UP001205185"/>
    </source>
</evidence>
<keyword evidence="2" id="KW-1185">Reference proteome</keyword>
<sequence>MDWTRDPNGGQAELAQPLPAAEPVGYLVRNDFDWPVWVCGSLSLDDVFDIASGMYLEGDKRP</sequence>
<comment type="caution">
    <text evidence="1">The sequence shown here is derived from an EMBL/GenBank/DDBJ whole genome shotgun (WGS) entry which is preliminary data.</text>
</comment>